<protein>
    <submittedName>
        <fullName evidence="2">Uncharacterized protein</fullName>
    </submittedName>
</protein>
<evidence type="ECO:0000256" key="1">
    <source>
        <dbReference type="SAM" id="MobiDB-lite"/>
    </source>
</evidence>
<sequence length="106" mass="11865">MSVEEHLPSTQRSVDLASRRDKSTAEHSPVDSGTPPEQEVQGELTGDRQLSTHLSEDTAVIWDESSLQQLKQILHIGNLVPALVAFQRHVTIHLSEFLLALLLFTW</sequence>
<reference evidence="3" key="1">
    <citation type="journal article" date="2013" name="Nat. Genet.">
        <title>The draft genomes of soft-shell turtle and green sea turtle yield insights into the development and evolution of the turtle-specific body plan.</title>
        <authorList>
            <person name="Wang Z."/>
            <person name="Pascual-Anaya J."/>
            <person name="Zadissa A."/>
            <person name="Li W."/>
            <person name="Niimura Y."/>
            <person name="Huang Z."/>
            <person name="Li C."/>
            <person name="White S."/>
            <person name="Xiong Z."/>
            <person name="Fang D."/>
            <person name="Wang B."/>
            <person name="Ming Y."/>
            <person name="Chen Y."/>
            <person name="Zheng Y."/>
            <person name="Kuraku S."/>
            <person name="Pignatelli M."/>
            <person name="Herrero J."/>
            <person name="Beal K."/>
            <person name="Nozawa M."/>
            <person name="Li Q."/>
            <person name="Wang J."/>
            <person name="Zhang H."/>
            <person name="Yu L."/>
            <person name="Shigenobu S."/>
            <person name="Wang J."/>
            <person name="Liu J."/>
            <person name="Flicek P."/>
            <person name="Searle S."/>
            <person name="Wang J."/>
            <person name="Kuratani S."/>
            <person name="Yin Y."/>
            <person name="Aken B."/>
            <person name="Zhang G."/>
            <person name="Irie N."/>
        </authorList>
    </citation>
    <scope>NUCLEOTIDE SEQUENCE [LARGE SCALE GENOMIC DNA]</scope>
</reference>
<accession>M7AUY0</accession>
<dbReference type="Proteomes" id="UP000031443">
    <property type="component" value="Unassembled WGS sequence"/>
</dbReference>
<evidence type="ECO:0000313" key="2">
    <source>
        <dbReference type="EMBL" id="EMP29251.1"/>
    </source>
</evidence>
<name>M7AUY0_CHEMY</name>
<organism evidence="2 3">
    <name type="scientific">Chelonia mydas</name>
    <name type="common">Green sea-turtle</name>
    <name type="synonym">Chelonia agassizi</name>
    <dbReference type="NCBI Taxonomy" id="8469"/>
    <lineage>
        <taxon>Eukaryota</taxon>
        <taxon>Metazoa</taxon>
        <taxon>Chordata</taxon>
        <taxon>Craniata</taxon>
        <taxon>Vertebrata</taxon>
        <taxon>Euteleostomi</taxon>
        <taxon>Archelosauria</taxon>
        <taxon>Testudinata</taxon>
        <taxon>Testudines</taxon>
        <taxon>Cryptodira</taxon>
        <taxon>Durocryptodira</taxon>
        <taxon>Americhelydia</taxon>
        <taxon>Chelonioidea</taxon>
        <taxon>Cheloniidae</taxon>
        <taxon>Chelonia</taxon>
    </lineage>
</organism>
<feature type="compositionally biased region" description="Basic and acidic residues" evidence="1">
    <location>
        <begin position="17"/>
        <end position="29"/>
    </location>
</feature>
<keyword evidence="3" id="KW-1185">Reference proteome</keyword>
<feature type="region of interest" description="Disordered" evidence="1">
    <location>
        <begin position="1"/>
        <end position="49"/>
    </location>
</feature>
<gene>
    <name evidence="2" type="ORF">UY3_13643</name>
</gene>
<dbReference type="EMBL" id="KB557791">
    <property type="protein sequence ID" value="EMP29251.1"/>
    <property type="molecule type" value="Genomic_DNA"/>
</dbReference>
<evidence type="ECO:0000313" key="3">
    <source>
        <dbReference type="Proteomes" id="UP000031443"/>
    </source>
</evidence>
<dbReference type="AlphaFoldDB" id="M7AUY0"/>
<proteinExistence type="predicted"/>